<dbReference type="EMBL" id="KB469296">
    <property type="protein sequence ID" value="EPQ61359.1"/>
    <property type="molecule type" value="Genomic_DNA"/>
</dbReference>
<sequence>MSEKNPPFTGVCIMQFERSTLPEHRGSRTVVLRIVKILSLHLSAGAALDDRLPLPEEGCLLQTRFSRGRGAYCVAPWSVDVDQSDRKEISTHLTALKVLFENEEELGKAAKPASSSR</sequence>
<dbReference type="HOGENOM" id="CLU_2278504_0_0_1"/>
<dbReference type="RefSeq" id="XP_007861544.1">
    <property type="nucleotide sequence ID" value="XM_007863353.1"/>
</dbReference>
<dbReference type="OrthoDB" id="3267144at2759"/>
<proteinExistence type="predicted"/>
<evidence type="ECO:0000313" key="1">
    <source>
        <dbReference type="EMBL" id="EPQ61359.1"/>
    </source>
</evidence>
<gene>
    <name evidence="1" type="ORF">GLOTRDRAFT_109411</name>
</gene>
<dbReference type="KEGG" id="gtr:GLOTRDRAFT_109411"/>
<keyword evidence="2" id="KW-1185">Reference proteome</keyword>
<accession>S7S5R7</accession>
<organism evidence="1 2">
    <name type="scientific">Gloeophyllum trabeum (strain ATCC 11539 / FP-39264 / Madison 617)</name>
    <name type="common">Brown rot fungus</name>
    <dbReference type="NCBI Taxonomy" id="670483"/>
    <lineage>
        <taxon>Eukaryota</taxon>
        <taxon>Fungi</taxon>
        <taxon>Dikarya</taxon>
        <taxon>Basidiomycota</taxon>
        <taxon>Agaricomycotina</taxon>
        <taxon>Agaricomycetes</taxon>
        <taxon>Gloeophyllales</taxon>
        <taxon>Gloeophyllaceae</taxon>
        <taxon>Gloeophyllum</taxon>
    </lineage>
</organism>
<dbReference type="AlphaFoldDB" id="S7S5R7"/>
<reference evidence="1 2" key="1">
    <citation type="journal article" date="2012" name="Science">
        <title>The Paleozoic origin of enzymatic lignin decomposition reconstructed from 31 fungal genomes.</title>
        <authorList>
            <person name="Floudas D."/>
            <person name="Binder M."/>
            <person name="Riley R."/>
            <person name="Barry K."/>
            <person name="Blanchette R.A."/>
            <person name="Henrissat B."/>
            <person name="Martinez A.T."/>
            <person name="Otillar R."/>
            <person name="Spatafora J.W."/>
            <person name="Yadav J.S."/>
            <person name="Aerts A."/>
            <person name="Benoit I."/>
            <person name="Boyd A."/>
            <person name="Carlson A."/>
            <person name="Copeland A."/>
            <person name="Coutinho P.M."/>
            <person name="de Vries R.P."/>
            <person name="Ferreira P."/>
            <person name="Findley K."/>
            <person name="Foster B."/>
            <person name="Gaskell J."/>
            <person name="Glotzer D."/>
            <person name="Gorecki P."/>
            <person name="Heitman J."/>
            <person name="Hesse C."/>
            <person name="Hori C."/>
            <person name="Igarashi K."/>
            <person name="Jurgens J.A."/>
            <person name="Kallen N."/>
            <person name="Kersten P."/>
            <person name="Kohler A."/>
            <person name="Kuees U."/>
            <person name="Kumar T.K.A."/>
            <person name="Kuo A."/>
            <person name="LaButti K."/>
            <person name="Larrondo L.F."/>
            <person name="Lindquist E."/>
            <person name="Ling A."/>
            <person name="Lombard V."/>
            <person name="Lucas S."/>
            <person name="Lundell T."/>
            <person name="Martin R."/>
            <person name="McLaughlin D.J."/>
            <person name="Morgenstern I."/>
            <person name="Morin E."/>
            <person name="Murat C."/>
            <person name="Nagy L.G."/>
            <person name="Nolan M."/>
            <person name="Ohm R.A."/>
            <person name="Patyshakuliyeva A."/>
            <person name="Rokas A."/>
            <person name="Ruiz-Duenas F.J."/>
            <person name="Sabat G."/>
            <person name="Salamov A."/>
            <person name="Samejima M."/>
            <person name="Schmutz J."/>
            <person name="Slot J.C."/>
            <person name="St John F."/>
            <person name="Stenlid J."/>
            <person name="Sun H."/>
            <person name="Sun S."/>
            <person name="Syed K."/>
            <person name="Tsang A."/>
            <person name="Wiebenga A."/>
            <person name="Young D."/>
            <person name="Pisabarro A."/>
            <person name="Eastwood D.C."/>
            <person name="Martin F."/>
            <person name="Cullen D."/>
            <person name="Grigoriev I.V."/>
            <person name="Hibbett D.S."/>
        </authorList>
    </citation>
    <scope>NUCLEOTIDE SEQUENCE [LARGE SCALE GENOMIC DNA]</scope>
    <source>
        <strain evidence="1 2">ATCC 11539</strain>
    </source>
</reference>
<dbReference type="Proteomes" id="UP000030669">
    <property type="component" value="Unassembled WGS sequence"/>
</dbReference>
<protein>
    <submittedName>
        <fullName evidence="1">Uncharacterized protein</fullName>
    </submittedName>
</protein>
<name>S7S5R7_GLOTA</name>
<dbReference type="GeneID" id="19299037"/>
<evidence type="ECO:0000313" key="2">
    <source>
        <dbReference type="Proteomes" id="UP000030669"/>
    </source>
</evidence>